<feature type="compositionally biased region" description="Basic and acidic residues" evidence="1">
    <location>
        <begin position="178"/>
        <end position="192"/>
    </location>
</feature>
<evidence type="ECO:0000313" key="2">
    <source>
        <dbReference type="EMBL" id="KZC07481.1"/>
    </source>
</evidence>
<dbReference type="AlphaFoldDB" id="A0A154P6K9"/>
<feature type="compositionally biased region" description="Acidic residues" evidence="1">
    <location>
        <begin position="8"/>
        <end position="24"/>
    </location>
</feature>
<reference evidence="2 3" key="1">
    <citation type="submission" date="2015-07" db="EMBL/GenBank/DDBJ databases">
        <title>The genome of Dufourea novaeangliae.</title>
        <authorList>
            <person name="Pan H."/>
            <person name="Kapheim K."/>
        </authorList>
    </citation>
    <scope>NUCLEOTIDE SEQUENCE [LARGE SCALE GENOMIC DNA]</scope>
    <source>
        <strain evidence="2">0120121106</strain>
        <tissue evidence="2">Whole body</tissue>
    </source>
</reference>
<protein>
    <submittedName>
        <fullName evidence="2">Uncharacterized protein</fullName>
    </submittedName>
</protein>
<feature type="region of interest" description="Disordered" evidence="1">
    <location>
        <begin position="173"/>
        <end position="242"/>
    </location>
</feature>
<proteinExistence type="predicted"/>
<evidence type="ECO:0000313" key="3">
    <source>
        <dbReference type="Proteomes" id="UP000076502"/>
    </source>
</evidence>
<dbReference type="EMBL" id="KQ434827">
    <property type="protein sequence ID" value="KZC07481.1"/>
    <property type="molecule type" value="Genomic_DNA"/>
</dbReference>
<sequence>MGDTSEKQEEEVEEEHTNDEEIGTGEDMGIYIAVSAYGYQSQRSWQHPRVGCCEHRAGNNADGHAARAAMHLKSWADREREYREPGKRGKMTMAGFYKEPGIAKGGWWRVGGEEKEFARDTSALCIDTAAFIYVFNYVADSFDRSNEKGESFIGGRHRSVFFCAGITFDAQNYQPDGQKTKATGERDRKAGCEQKQSQTRAEKHDYRQGNGGLARRGMADGKSKSQRPRVPPQPLLWSQNLL</sequence>
<keyword evidence="3" id="KW-1185">Reference proteome</keyword>
<dbReference type="Proteomes" id="UP000076502">
    <property type="component" value="Unassembled WGS sequence"/>
</dbReference>
<organism evidence="2 3">
    <name type="scientific">Dufourea novaeangliae</name>
    <name type="common">Sweat bee</name>
    <dbReference type="NCBI Taxonomy" id="178035"/>
    <lineage>
        <taxon>Eukaryota</taxon>
        <taxon>Metazoa</taxon>
        <taxon>Ecdysozoa</taxon>
        <taxon>Arthropoda</taxon>
        <taxon>Hexapoda</taxon>
        <taxon>Insecta</taxon>
        <taxon>Pterygota</taxon>
        <taxon>Neoptera</taxon>
        <taxon>Endopterygota</taxon>
        <taxon>Hymenoptera</taxon>
        <taxon>Apocrita</taxon>
        <taxon>Aculeata</taxon>
        <taxon>Apoidea</taxon>
        <taxon>Anthophila</taxon>
        <taxon>Halictidae</taxon>
        <taxon>Rophitinae</taxon>
        <taxon>Dufourea</taxon>
    </lineage>
</organism>
<gene>
    <name evidence="2" type="ORF">WN55_08252</name>
</gene>
<name>A0A154P6K9_DUFNO</name>
<accession>A0A154P6K9</accession>
<feature type="region of interest" description="Disordered" evidence="1">
    <location>
        <begin position="1"/>
        <end position="25"/>
    </location>
</feature>
<evidence type="ECO:0000256" key="1">
    <source>
        <dbReference type="SAM" id="MobiDB-lite"/>
    </source>
</evidence>